<gene>
    <name evidence="2" type="ordered locus">Vapar_1931</name>
</gene>
<organism evidence="2">
    <name type="scientific">Variovorax paradoxus (strain S110)</name>
    <dbReference type="NCBI Taxonomy" id="543728"/>
    <lineage>
        <taxon>Bacteria</taxon>
        <taxon>Pseudomonadati</taxon>
        <taxon>Pseudomonadota</taxon>
        <taxon>Betaproteobacteria</taxon>
        <taxon>Burkholderiales</taxon>
        <taxon>Comamonadaceae</taxon>
        <taxon>Variovorax</taxon>
    </lineage>
</organism>
<accession>C5CVC9</accession>
<dbReference type="STRING" id="543728.Vapar_1931"/>
<sequence length="412" mass="46054">MYLTWGETPRVSGVFGSQAIGQFVANSEAMPESKFFFVSAVPLLHSGLVRERAAYFKEKNEVRKRLKGIPFFTLPIYAPQNFVFSSRHSFRTMHIGASWHLARLLRRIDPDVVHCRSYHATYAALQLRERLGKKYKVIFDARGVWSAEVALKRNFPEEGKNYKFLLNLEKWIVEKSDATISVSPQMGRYFENLGCNRSACIYLSAPVDKFEKLSSSAPKEKEPQAIALVYLGTLGVDTWHKPSELVALYKHLVALVGRVRLKIITMSNHGALLKQLEALGLCDVEIVSTKSIEELAAELGGMDIGVLSYFKPKTKNERLLSSVVMAVKTAEYLAAGLPILVNKYCGGAAEVVSTNSVGIAYNPDTFEEITEHALNSLRTGGAQQRSVFIAKDLFDRSANAQRYAKTYRQVVS</sequence>
<dbReference type="OrthoDB" id="9805661at2"/>
<dbReference type="Gene3D" id="3.40.50.2000">
    <property type="entry name" value="Glycogen Phosphorylase B"/>
    <property type="match status" value="2"/>
</dbReference>
<dbReference type="Pfam" id="PF13439">
    <property type="entry name" value="Glyco_transf_4"/>
    <property type="match status" value="1"/>
</dbReference>
<dbReference type="EMBL" id="CP001635">
    <property type="protein sequence ID" value="ACS18578.1"/>
    <property type="molecule type" value="Genomic_DNA"/>
</dbReference>
<evidence type="ECO:0000313" key="2">
    <source>
        <dbReference type="EMBL" id="ACS18578.1"/>
    </source>
</evidence>
<dbReference type="GO" id="GO:0016757">
    <property type="term" value="F:glycosyltransferase activity"/>
    <property type="evidence" value="ECO:0007669"/>
    <property type="project" value="TreeGrafter"/>
</dbReference>
<dbReference type="KEGG" id="vap:Vapar_1931"/>
<evidence type="ECO:0000259" key="1">
    <source>
        <dbReference type="Pfam" id="PF13439"/>
    </source>
</evidence>
<dbReference type="AlphaFoldDB" id="C5CVC9"/>
<dbReference type="InterPro" id="IPR050194">
    <property type="entry name" value="Glycosyltransferase_grp1"/>
</dbReference>
<protein>
    <recommendedName>
        <fullName evidence="1">Glycosyltransferase subfamily 4-like N-terminal domain-containing protein</fullName>
    </recommendedName>
</protein>
<dbReference type="PANTHER" id="PTHR45947">
    <property type="entry name" value="SULFOQUINOVOSYL TRANSFERASE SQD2"/>
    <property type="match status" value="1"/>
</dbReference>
<dbReference type="InterPro" id="IPR028098">
    <property type="entry name" value="Glyco_trans_4-like_N"/>
</dbReference>
<feature type="domain" description="Glycosyltransferase subfamily 4-like N-terminal" evidence="1">
    <location>
        <begin position="88"/>
        <end position="199"/>
    </location>
</feature>
<dbReference type="eggNOG" id="COG0438">
    <property type="taxonomic scope" value="Bacteria"/>
</dbReference>
<reference evidence="2" key="1">
    <citation type="submission" date="2009-06" db="EMBL/GenBank/DDBJ databases">
        <title>Complete sequence of chromosome 1 of Variovorax paradoxus S110.</title>
        <authorList>
            <consortium name="US DOE Joint Genome Institute"/>
            <person name="Lucas S."/>
            <person name="Copeland A."/>
            <person name="Lapidus A."/>
            <person name="Glavina del Rio T."/>
            <person name="Tice H."/>
            <person name="Bruce D."/>
            <person name="Goodwin L."/>
            <person name="Pitluck S."/>
            <person name="Chertkov O."/>
            <person name="Brettin T."/>
            <person name="Detter J.C."/>
            <person name="Han C."/>
            <person name="Larimer F."/>
            <person name="Land M."/>
            <person name="Hauser L."/>
            <person name="Kyrpides N."/>
            <person name="Ovchinnikova G."/>
            <person name="Orwin P."/>
            <person name="Leadbetter J.R."/>
            <person name="Spain J.C."/>
            <person name="Han J.I."/>
        </authorList>
    </citation>
    <scope>NUCLEOTIDE SEQUENCE</scope>
    <source>
        <strain evidence="2">S110</strain>
    </source>
</reference>
<name>C5CVC9_VARPS</name>
<dbReference type="PANTHER" id="PTHR45947:SF3">
    <property type="entry name" value="SULFOQUINOVOSYL TRANSFERASE SQD2"/>
    <property type="match status" value="1"/>
</dbReference>
<dbReference type="HOGENOM" id="CLU_631557_0_0_4"/>
<proteinExistence type="predicted"/>
<dbReference type="SUPFAM" id="SSF53756">
    <property type="entry name" value="UDP-Glycosyltransferase/glycogen phosphorylase"/>
    <property type="match status" value="1"/>
</dbReference>